<dbReference type="PANTHER" id="PTHR32347:SF23">
    <property type="entry name" value="BLL5650 PROTEIN"/>
    <property type="match status" value="1"/>
</dbReference>
<dbReference type="PANTHER" id="PTHR32347">
    <property type="entry name" value="EFFLUX SYSTEM COMPONENT YKNX-RELATED"/>
    <property type="match status" value="1"/>
</dbReference>
<protein>
    <submittedName>
        <fullName evidence="7">Uncharacterized protein</fullName>
    </submittedName>
</protein>
<dbReference type="InterPro" id="IPR050465">
    <property type="entry name" value="UPF0194_transport"/>
</dbReference>
<dbReference type="InterPro" id="IPR059052">
    <property type="entry name" value="HH_YbhG-like"/>
</dbReference>
<evidence type="ECO:0000256" key="2">
    <source>
        <dbReference type="ARBA" id="ARBA00023054"/>
    </source>
</evidence>
<evidence type="ECO:0000259" key="5">
    <source>
        <dbReference type="Pfam" id="PF25881"/>
    </source>
</evidence>
<dbReference type="EMBL" id="LAZR01003726">
    <property type="protein sequence ID" value="KKN15306.1"/>
    <property type="molecule type" value="Genomic_DNA"/>
</dbReference>
<evidence type="ECO:0000259" key="6">
    <source>
        <dbReference type="Pfam" id="PF25954"/>
    </source>
</evidence>
<feature type="coiled-coil region" evidence="3">
    <location>
        <begin position="347"/>
        <end position="374"/>
    </location>
</feature>
<feature type="transmembrane region" description="Helical" evidence="4">
    <location>
        <begin position="73"/>
        <end position="99"/>
    </location>
</feature>
<dbReference type="SUPFAM" id="SSF111369">
    <property type="entry name" value="HlyD-like secretion proteins"/>
    <property type="match status" value="2"/>
</dbReference>
<evidence type="ECO:0000256" key="1">
    <source>
        <dbReference type="ARBA" id="ARBA00004196"/>
    </source>
</evidence>
<accession>A0A0F9QQA0</accession>
<feature type="non-terminal residue" evidence="7">
    <location>
        <position position="1"/>
    </location>
</feature>
<organism evidence="7">
    <name type="scientific">marine sediment metagenome</name>
    <dbReference type="NCBI Taxonomy" id="412755"/>
    <lineage>
        <taxon>unclassified sequences</taxon>
        <taxon>metagenomes</taxon>
        <taxon>ecological metagenomes</taxon>
    </lineage>
</organism>
<feature type="domain" description="YbhG-like alpha-helical hairpin" evidence="5">
    <location>
        <begin position="247"/>
        <end position="366"/>
    </location>
</feature>
<gene>
    <name evidence="7" type="ORF">LCGC14_0987440</name>
</gene>
<dbReference type="Gene3D" id="2.40.30.170">
    <property type="match status" value="1"/>
</dbReference>
<keyword evidence="4" id="KW-1133">Transmembrane helix</keyword>
<name>A0A0F9QQA0_9ZZZZ</name>
<feature type="transmembrane region" description="Helical" evidence="4">
    <location>
        <begin position="178"/>
        <end position="197"/>
    </location>
</feature>
<feature type="transmembrane region" description="Helical" evidence="4">
    <location>
        <begin position="105"/>
        <end position="129"/>
    </location>
</feature>
<proteinExistence type="predicted"/>
<keyword evidence="2 3" id="KW-0175">Coiled coil</keyword>
<comment type="caution">
    <text evidence="7">The sequence shown here is derived from an EMBL/GenBank/DDBJ whole genome shotgun (WGS) entry which is preliminary data.</text>
</comment>
<feature type="transmembrane region" description="Helical" evidence="4">
    <location>
        <begin position="6"/>
        <end position="27"/>
    </location>
</feature>
<feature type="domain" description="CusB-like beta-barrel" evidence="6">
    <location>
        <begin position="413"/>
        <end position="486"/>
    </location>
</feature>
<dbReference type="Pfam" id="PF25881">
    <property type="entry name" value="HH_YBHG"/>
    <property type="match status" value="1"/>
</dbReference>
<evidence type="ECO:0000313" key="7">
    <source>
        <dbReference type="EMBL" id="KKN15306.1"/>
    </source>
</evidence>
<keyword evidence="4" id="KW-0812">Transmembrane</keyword>
<sequence length="512" mass="54839">GGMLPPLALITAQFGFLMFAATAWPLLPSDGMRWISTLFNEPKLLPKAVASFKHLFLGGELPQMIEKRDAMPLALFGIGVLLTSVMLLIGIGLATLIWLEGELGGTGVLFFLGFMGAFTLWLMATWASIKARAGGGGGRSFDPAAFRQMAGGAAAADTLPEADPQADPQTAMPSKAKVIWALIAVALLALAFQPYAYEAGGEVEILPSARGQAVARSDGEILQIMVAQGDMVTRGQILAEMSSWDQTRQVMVTRSMLDGAAANLARLKVGTKPEEVELARRQVASAEADVVFSKAEMERARDLVESGTVSKKSFEKAESNYGSDLAALDVAQANLELVQSGATAEEIAIAQAEVDRLTQELSFVQDELERTRIAAPMDGRVVTADLELRNGSFLRVGETLLEIENSDLVTAAISVPESDIGLIAPGDRVRLKVRGQANLEIDGTVQSIAPSAEDQGYGSVVRVLAVFDNAQGALRSGMTGYAKIDGAQMRVWEAYLRSITRFFQVEVWSWVP</sequence>
<dbReference type="GO" id="GO:0030313">
    <property type="term" value="C:cell envelope"/>
    <property type="evidence" value="ECO:0007669"/>
    <property type="project" value="UniProtKB-SubCell"/>
</dbReference>
<dbReference type="Pfam" id="PF25954">
    <property type="entry name" value="Beta-barrel_RND_2"/>
    <property type="match status" value="1"/>
</dbReference>
<dbReference type="InterPro" id="IPR058792">
    <property type="entry name" value="Beta-barrel_RND_2"/>
</dbReference>
<keyword evidence="4" id="KW-0472">Membrane</keyword>
<comment type="subcellular location">
    <subcellularLocation>
        <location evidence="1">Cell envelope</location>
    </subcellularLocation>
</comment>
<dbReference type="Gene3D" id="1.10.287.470">
    <property type="entry name" value="Helix hairpin bin"/>
    <property type="match status" value="1"/>
</dbReference>
<reference evidence="7" key="1">
    <citation type="journal article" date="2015" name="Nature">
        <title>Complex archaea that bridge the gap between prokaryotes and eukaryotes.</title>
        <authorList>
            <person name="Spang A."/>
            <person name="Saw J.H."/>
            <person name="Jorgensen S.L."/>
            <person name="Zaremba-Niedzwiedzka K."/>
            <person name="Martijn J."/>
            <person name="Lind A.E."/>
            <person name="van Eijk R."/>
            <person name="Schleper C."/>
            <person name="Guy L."/>
            <person name="Ettema T.J."/>
        </authorList>
    </citation>
    <scope>NUCLEOTIDE SEQUENCE</scope>
</reference>
<dbReference type="AlphaFoldDB" id="A0A0F9QQA0"/>
<evidence type="ECO:0000256" key="4">
    <source>
        <dbReference type="SAM" id="Phobius"/>
    </source>
</evidence>
<evidence type="ECO:0000256" key="3">
    <source>
        <dbReference type="SAM" id="Coils"/>
    </source>
</evidence>